<sequence>MLSIQKTLFIFLNLYLSDALPSSESTIHLVAAAPSPMPMMGNAGSKGSREMGMDMGMGMGMGMEMGMGMGVARPSAGYYGGAVAAGSAQATGAVRGSAYGSGSTNSSSGGSTAAAQSLPNVETDIPSPVIASNPTYTLPGLLQSGTDSPQAVAVTGSTGLGLQPQPQPNSNDISQAETSGTDEAKSAAASSWSNPYFRKNRALYGTVISAWLILLL</sequence>
<keyword evidence="2" id="KW-0732">Signal</keyword>
<feature type="compositionally biased region" description="Polar residues" evidence="1">
    <location>
        <begin position="168"/>
        <end position="181"/>
    </location>
</feature>
<name>A0A420IQ94_9PEZI</name>
<dbReference type="Proteomes" id="UP000283383">
    <property type="component" value="Unassembled WGS sequence"/>
</dbReference>
<feature type="chain" id="PRO_5019015388" evidence="2">
    <location>
        <begin position="20"/>
        <end position="216"/>
    </location>
</feature>
<reference evidence="3 4" key="1">
    <citation type="journal article" date="2018" name="BMC Genomics">
        <title>Comparative genome analyses reveal sequence features reflecting distinct modes of host-adaptation between dicot and monocot powdery mildew.</title>
        <authorList>
            <person name="Wu Y."/>
            <person name="Ma X."/>
            <person name="Pan Z."/>
            <person name="Kale S.D."/>
            <person name="Song Y."/>
            <person name="King H."/>
            <person name="Zhang Q."/>
            <person name="Presley C."/>
            <person name="Deng X."/>
            <person name="Wei C.I."/>
            <person name="Xiao S."/>
        </authorList>
    </citation>
    <scope>NUCLEOTIDE SEQUENCE [LARGE SCALE GENOMIC DNA]</scope>
    <source>
        <strain evidence="3">UMSG3</strain>
    </source>
</reference>
<keyword evidence="4" id="KW-1185">Reference proteome</keyword>
<gene>
    <name evidence="3" type="ORF">GcM3_077023</name>
</gene>
<accession>A0A420IQ94</accession>
<dbReference type="AlphaFoldDB" id="A0A420IQ94"/>
<feature type="signal peptide" evidence="2">
    <location>
        <begin position="1"/>
        <end position="19"/>
    </location>
</feature>
<feature type="region of interest" description="Disordered" evidence="1">
    <location>
        <begin position="155"/>
        <end position="191"/>
    </location>
</feature>
<comment type="caution">
    <text evidence="3">The sequence shown here is derived from an EMBL/GenBank/DDBJ whole genome shotgun (WGS) entry which is preliminary data.</text>
</comment>
<evidence type="ECO:0000256" key="2">
    <source>
        <dbReference type="SAM" id="SignalP"/>
    </source>
</evidence>
<proteinExistence type="predicted"/>
<protein>
    <submittedName>
        <fullName evidence="3">Uncharacterized protein</fullName>
    </submittedName>
</protein>
<organism evidence="3 4">
    <name type="scientific">Golovinomyces cichoracearum</name>
    <dbReference type="NCBI Taxonomy" id="62708"/>
    <lineage>
        <taxon>Eukaryota</taxon>
        <taxon>Fungi</taxon>
        <taxon>Dikarya</taxon>
        <taxon>Ascomycota</taxon>
        <taxon>Pezizomycotina</taxon>
        <taxon>Leotiomycetes</taxon>
        <taxon>Erysiphales</taxon>
        <taxon>Erysiphaceae</taxon>
        <taxon>Golovinomyces</taxon>
    </lineage>
</organism>
<feature type="region of interest" description="Disordered" evidence="1">
    <location>
        <begin position="94"/>
        <end position="116"/>
    </location>
</feature>
<evidence type="ECO:0000313" key="3">
    <source>
        <dbReference type="EMBL" id="RKF76694.1"/>
    </source>
</evidence>
<dbReference type="EMBL" id="MCBQ01007733">
    <property type="protein sequence ID" value="RKF76694.1"/>
    <property type="molecule type" value="Genomic_DNA"/>
</dbReference>
<evidence type="ECO:0000256" key="1">
    <source>
        <dbReference type="SAM" id="MobiDB-lite"/>
    </source>
</evidence>
<evidence type="ECO:0000313" key="4">
    <source>
        <dbReference type="Proteomes" id="UP000283383"/>
    </source>
</evidence>
<dbReference type="STRING" id="62708.A0A420IQ94"/>